<evidence type="ECO:0000313" key="3">
    <source>
        <dbReference type="EMBL" id="MDJ1492989.1"/>
    </source>
</evidence>
<dbReference type="SUPFAM" id="SSF50630">
    <property type="entry name" value="Acid proteases"/>
    <property type="match status" value="1"/>
</dbReference>
<dbReference type="PROSITE" id="PS51257">
    <property type="entry name" value="PROKAR_LIPOPROTEIN"/>
    <property type="match status" value="1"/>
</dbReference>
<comment type="caution">
    <text evidence="3">The sequence shown here is derived from an EMBL/GenBank/DDBJ whole genome shotgun (WGS) entry which is preliminary data.</text>
</comment>
<dbReference type="EC" id="3.4.23.-" evidence="3"/>
<dbReference type="RefSeq" id="WP_313994604.1">
    <property type="nucleotide sequence ID" value="NZ_JASJOT010000004.1"/>
</dbReference>
<evidence type="ECO:0000313" key="4">
    <source>
        <dbReference type="Proteomes" id="UP001228581"/>
    </source>
</evidence>
<reference evidence="3 4" key="1">
    <citation type="submission" date="2023-05" db="EMBL/GenBank/DDBJ databases">
        <authorList>
            <person name="Zhang X."/>
        </authorList>
    </citation>
    <scope>NUCLEOTIDE SEQUENCE [LARGE SCALE GENOMIC DNA]</scope>
    <source>
        <strain evidence="3 4">DM2B3-1</strain>
    </source>
</reference>
<evidence type="ECO:0000256" key="1">
    <source>
        <dbReference type="ARBA" id="ARBA00022801"/>
    </source>
</evidence>
<sequence length="429" mass="48577">MKRILLTNWILLITISCIAQSNKSLITFKHIDSLITQKDFFVARNVYHTKKVILSKEHQLVLEANLDHVFNRLTSSNQKINQLFQQFSKTLPDSVKCKLLVIKQNNHGKLFEYKEAFTTLNQVMNQYNRFLSKAEQEDFANTRLIWKSLSGQPKQQVHIATTTTLKIKRDKAGLANIHVSYPGTGTAKKDSVDFVFDTGANISTVTESMAKKCGMQFMEGMIDVIAITGKTVKSQIAVCPQLNLGHIQVQDAVFLVFPDSALAVPSIQYQIQGILGFPVIEALKEIQITRSEELIVPLKPGHFPNQNMTLDFLTPIIELDGDNYTFDTGANSTLLYKTYFEKHRNEIEKNYKEKELQFGGAGGNIRKQGYLINFVPSINNKPVKIENVQVYKEPIRTDEGHLAGNIGQDLIRKFDKMVISFASMSVHFE</sequence>
<dbReference type="InterPro" id="IPR001995">
    <property type="entry name" value="Peptidase_A2_cat"/>
</dbReference>
<dbReference type="InterPro" id="IPR021109">
    <property type="entry name" value="Peptidase_aspartic_dom_sf"/>
</dbReference>
<name>A0ABT7CGX0_9BACT</name>
<dbReference type="PROSITE" id="PS50175">
    <property type="entry name" value="ASP_PROT_RETROV"/>
    <property type="match status" value="1"/>
</dbReference>
<protein>
    <submittedName>
        <fullName evidence="3">Retropepsin-like aspartic protease</fullName>
        <ecNumber evidence="3">3.4.23.-</ecNumber>
    </submittedName>
</protein>
<dbReference type="Gene3D" id="2.40.70.10">
    <property type="entry name" value="Acid Proteases"/>
    <property type="match status" value="2"/>
</dbReference>
<proteinExistence type="predicted"/>
<dbReference type="GO" id="GO:0016787">
    <property type="term" value="F:hydrolase activity"/>
    <property type="evidence" value="ECO:0007669"/>
    <property type="project" value="UniProtKB-KW"/>
</dbReference>
<dbReference type="EMBL" id="JASJOT010000004">
    <property type="protein sequence ID" value="MDJ1492989.1"/>
    <property type="molecule type" value="Genomic_DNA"/>
</dbReference>
<organism evidence="3 4">
    <name type="scientific">Xanthocytophaga flava</name>
    <dbReference type="NCBI Taxonomy" id="3048013"/>
    <lineage>
        <taxon>Bacteria</taxon>
        <taxon>Pseudomonadati</taxon>
        <taxon>Bacteroidota</taxon>
        <taxon>Cytophagia</taxon>
        <taxon>Cytophagales</taxon>
        <taxon>Rhodocytophagaceae</taxon>
        <taxon>Xanthocytophaga</taxon>
    </lineage>
</organism>
<dbReference type="Pfam" id="PF13650">
    <property type="entry name" value="Asp_protease_2"/>
    <property type="match status" value="1"/>
</dbReference>
<keyword evidence="4" id="KW-1185">Reference proteome</keyword>
<feature type="domain" description="Peptidase A2" evidence="2">
    <location>
        <begin position="322"/>
        <end position="366"/>
    </location>
</feature>
<accession>A0ABT7CGX0</accession>
<dbReference type="Proteomes" id="UP001228581">
    <property type="component" value="Unassembled WGS sequence"/>
</dbReference>
<evidence type="ECO:0000259" key="2">
    <source>
        <dbReference type="PROSITE" id="PS50175"/>
    </source>
</evidence>
<keyword evidence="1 3" id="KW-0378">Hydrolase</keyword>
<gene>
    <name evidence="3" type="ORF">QNI19_08600</name>
</gene>